<sequence length="100" mass="11091">MSSSTMIGCMPNCPLVLCKLFSVTLKMPVSISMTVKQPGKKSDSFRGEYATCNADGWKLCRKEHLVEFCFHIFHSFGSFFYSISSLIVLSCAPARNAIPN</sequence>
<proteinExistence type="predicted"/>
<name>A0A8D8Z6S0_9HEMI</name>
<dbReference type="AlphaFoldDB" id="A0A8D8Z6S0"/>
<dbReference type="EMBL" id="HBUF01431012">
    <property type="protein sequence ID" value="CAG6741935.1"/>
    <property type="molecule type" value="Transcribed_RNA"/>
</dbReference>
<accession>A0A8D8Z6S0</accession>
<organism evidence="1">
    <name type="scientific">Cacopsylla melanoneura</name>
    <dbReference type="NCBI Taxonomy" id="428564"/>
    <lineage>
        <taxon>Eukaryota</taxon>
        <taxon>Metazoa</taxon>
        <taxon>Ecdysozoa</taxon>
        <taxon>Arthropoda</taxon>
        <taxon>Hexapoda</taxon>
        <taxon>Insecta</taxon>
        <taxon>Pterygota</taxon>
        <taxon>Neoptera</taxon>
        <taxon>Paraneoptera</taxon>
        <taxon>Hemiptera</taxon>
        <taxon>Sternorrhyncha</taxon>
        <taxon>Psylloidea</taxon>
        <taxon>Psyllidae</taxon>
        <taxon>Psyllinae</taxon>
        <taxon>Cacopsylla</taxon>
    </lineage>
</organism>
<evidence type="ECO:0000313" key="1">
    <source>
        <dbReference type="EMBL" id="CAG6741935.1"/>
    </source>
</evidence>
<protein>
    <submittedName>
        <fullName evidence="1">Uncharacterized protein</fullName>
    </submittedName>
</protein>
<reference evidence="1" key="1">
    <citation type="submission" date="2021-05" db="EMBL/GenBank/DDBJ databases">
        <authorList>
            <person name="Alioto T."/>
            <person name="Alioto T."/>
            <person name="Gomez Garrido J."/>
        </authorList>
    </citation>
    <scope>NUCLEOTIDE SEQUENCE</scope>
</reference>